<dbReference type="Proteomes" id="UP000886595">
    <property type="component" value="Unassembled WGS sequence"/>
</dbReference>
<name>A0A8X7QTG3_BRACI</name>
<evidence type="ECO:0000313" key="1">
    <source>
        <dbReference type="EMBL" id="KAG2275622.1"/>
    </source>
</evidence>
<keyword evidence="2" id="KW-1185">Reference proteome</keyword>
<dbReference type="AlphaFoldDB" id="A0A8X7QTG3"/>
<organism evidence="1 2">
    <name type="scientific">Brassica carinata</name>
    <name type="common">Ethiopian mustard</name>
    <name type="synonym">Abyssinian cabbage</name>
    <dbReference type="NCBI Taxonomy" id="52824"/>
    <lineage>
        <taxon>Eukaryota</taxon>
        <taxon>Viridiplantae</taxon>
        <taxon>Streptophyta</taxon>
        <taxon>Embryophyta</taxon>
        <taxon>Tracheophyta</taxon>
        <taxon>Spermatophyta</taxon>
        <taxon>Magnoliopsida</taxon>
        <taxon>eudicotyledons</taxon>
        <taxon>Gunneridae</taxon>
        <taxon>Pentapetalae</taxon>
        <taxon>rosids</taxon>
        <taxon>malvids</taxon>
        <taxon>Brassicales</taxon>
        <taxon>Brassicaceae</taxon>
        <taxon>Brassiceae</taxon>
        <taxon>Brassica</taxon>
    </lineage>
</organism>
<accession>A0A8X7QTG3</accession>
<sequence>MKSRVVRTVREGVNCKEGLIFFIFYAPLVYEDDEHDLKIGVLRRSRQLLPAFAEIAYLPRLHQDHKRERESFFSQCYPDLVGDDVELQDDSMTEPSLKWVRLELVPVTASSLREFEFVILGAGHMIA</sequence>
<comment type="caution">
    <text evidence="1">The sequence shown here is derived from an EMBL/GenBank/DDBJ whole genome shotgun (WGS) entry which is preliminary data.</text>
</comment>
<proteinExistence type="predicted"/>
<protein>
    <submittedName>
        <fullName evidence="1">Uncharacterized protein</fullName>
    </submittedName>
</protein>
<gene>
    <name evidence="1" type="ORF">Bca52824_058177</name>
</gene>
<dbReference type="EMBL" id="JAAMPC010000012">
    <property type="protein sequence ID" value="KAG2275622.1"/>
    <property type="molecule type" value="Genomic_DNA"/>
</dbReference>
<evidence type="ECO:0000313" key="2">
    <source>
        <dbReference type="Proteomes" id="UP000886595"/>
    </source>
</evidence>
<reference evidence="1 2" key="1">
    <citation type="submission" date="2020-02" db="EMBL/GenBank/DDBJ databases">
        <authorList>
            <person name="Ma Q."/>
            <person name="Huang Y."/>
            <person name="Song X."/>
            <person name="Pei D."/>
        </authorList>
    </citation>
    <scope>NUCLEOTIDE SEQUENCE [LARGE SCALE GENOMIC DNA]</scope>
    <source>
        <strain evidence="1">Sxm20200214</strain>
        <tissue evidence="1">Leaf</tissue>
    </source>
</reference>